<dbReference type="InterPro" id="IPR036390">
    <property type="entry name" value="WH_DNA-bd_sf"/>
</dbReference>
<comment type="similarity">
    <text evidence="1">Belongs to the UPF0502 family.</text>
</comment>
<name>A0A6C1B1Q1_9RHOO</name>
<evidence type="ECO:0000313" key="3">
    <source>
        <dbReference type="Proteomes" id="UP000501991"/>
    </source>
</evidence>
<proteinExistence type="inferred from homology"/>
<dbReference type="HAMAP" id="MF_01584">
    <property type="entry name" value="UPF0502"/>
    <property type="match status" value="1"/>
</dbReference>
<dbReference type="EMBL" id="CP048836">
    <property type="protein sequence ID" value="QID16845.1"/>
    <property type="molecule type" value="Genomic_DNA"/>
</dbReference>
<organism evidence="2 3">
    <name type="scientific">Nitrogeniibacter mangrovi</name>
    <dbReference type="NCBI Taxonomy" id="2016596"/>
    <lineage>
        <taxon>Bacteria</taxon>
        <taxon>Pseudomonadati</taxon>
        <taxon>Pseudomonadota</taxon>
        <taxon>Betaproteobacteria</taxon>
        <taxon>Rhodocyclales</taxon>
        <taxon>Zoogloeaceae</taxon>
        <taxon>Nitrogeniibacter</taxon>
    </lineage>
</organism>
<keyword evidence="3" id="KW-1185">Reference proteome</keyword>
<sequence>MSEDTSEGYDLSAEEARVLGVLIEKSYTTPDQYPLSLNGLTTGCNQLTGRDPVMSLEEAEVADAVASLLERGLVGRREGARVVKYEHLVRLRHSLPPAEQAVLALLMLRGPQTAGELRTRSERMYRFDDVAAVHAVLDHLEEKYPPMVMPLPRAPGTKETRYVHLMCGPVDVDTVVASVGSSGAGGSGLGARVEALEAEVAALRAELNALKTSLGED</sequence>
<dbReference type="Proteomes" id="UP000501991">
    <property type="component" value="Chromosome"/>
</dbReference>
<dbReference type="RefSeq" id="WP_173764015.1">
    <property type="nucleotide sequence ID" value="NZ_CP048836.1"/>
</dbReference>
<dbReference type="InterPro" id="IPR036388">
    <property type="entry name" value="WH-like_DNA-bd_sf"/>
</dbReference>
<dbReference type="AlphaFoldDB" id="A0A6C1B1Q1"/>
<gene>
    <name evidence="2" type="ORF">G3580_03865</name>
</gene>
<dbReference type="KEGG" id="azq:G3580_03865"/>
<accession>A0A6C1B1Q1</accession>
<dbReference type="PANTHER" id="PTHR38768:SF1">
    <property type="entry name" value="UPF0502 PROTEIN YCEH"/>
    <property type="match status" value="1"/>
</dbReference>
<dbReference type="PANTHER" id="PTHR38768">
    <property type="entry name" value="UPF0502 PROTEIN YCEH"/>
    <property type="match status" value="1"/>
</dbReference>
<dbReference type="Gene3D" id="1.10.10.10">
    <property type="entry name" value="Winged helix-like DNA-binding domain superfamily/Winged helix DNA-binding domain"/>
    <property type="match status" value="2"/>
</dbReference>
<protein>
    <submittedName>
        <fullName evidence="2">DUF480 domain-containing protein</fullName>
    </submittedName>
</protein>
<reference evidence="2 3" key="1">
    <citation type="submission" date="2020-02" db="EMBL/GenBank/DDBJ databases">
        <title>Nitrogenibacter mangrovi gen. nov., sp. nov. isolated from mangrove sediment, a denitrifying betaproteobacterium.</title>
        <authorList>
            <person name="Liao H."/>
            <person name="Tian Y."/>
        </authorList>
    </citation>
    <scope>NUCLEOTIDE SEQUENCE [LARGE SCALE GENOMIC DNA]</scope>
    <source>
        <strain evidence="2 3">M9-3-2</strain>
    </source>
</reference>
<evidence type="ECO:0000256" key="1">
    <source>
        <dbReference type="HAMAP-Rule" id="MF_01584"/>
    </source>
</evidence>
<dbReference type="Pfam" id="PF04337">
    <property type="entry name" value="DUF480"/>
    <property type="match status" value="1"/>
</dbReference>
<evidence type="ECO:0000313" key="2">
    <source>
        <dbReference type="EMBL" id="QID16845.1"/>
    </source>
</evidence>
<dbReference type="InterPro" id="IPR007432">
    <property type="entry name" value="DUF480"/>
</dbReference>
<dbReference type="SUPFAM" id="SSF46785">
    <property type="entry name" value="Winged helix' DNA-binding domain"/>
    <property type="match status" value="2"/>
</dbReference>